<name>A0A1D7Y375_9ACTN</name>
<dbReference type="InterPro" id="IPR014729">
    <property type="entry name" value="Rossmann-like_a/b/a_fold"/>
</dbReference>
<dbReference type="AlphaFoldDB" id="A0A1D7Y375"/>
<gene>
    <name evidence="3" type="ORF">BFF78_02155</name>
</gene>
<dbReference type="PANTHER" id="PTHR46268:SF6">
    <property type="entry name" value="UNIVERSAL STRESS PROTEIN UP12"/>
    <property type="match status" value="1"/>
</dbReference>
<reference evidence="4" key="1">
    <citation type="submission" date="2016-09" db="EMBL/GenBank/DDBJ databases">
        <title>Streptomyces puniciscabiei strain:TW1S1 Genome sequencing and assembly.</title>
        <authorList>
            <person name="Kim M.-K."/>
            <person name="Kim S.B."/>
        </authorList>
    </citation>
    <scope>NUCLEOTIDE SEQUENCE [LARGE SCALE GENOMIC DNA]</scope>
    <source>
        <strain evidence="4">TW1S1</strain>
    </source>
</reference>
<organism evidence="3 4">
    <name type="scientific">Streptomyces fodineus</name>
    <dbReference type="NCBI Taxonomy" id="1904616"/>
    <lineage>
        <taxon>Bacteria</taxon>
        <taxon>Bacillati</taxon>
        <taxon>Actinomycetota</taxon>
        <taxon>Actinomycetes</taxon>
        <taxon>Kitasatosporales</taxon>
        <taxon>Streptomycetaceae</taxon>
        <taxon>Streptomyces</taxon>
    </lineage>
</organism>
<keyword evidence="4" id="KW-1185">Reference proteome</keyword>
<dbReference type="Proteomes" id="UP000094960">
    <property type="component" value="Chromosome"/>
</dbReference>
<feature type="domain" description="UspA" evidence="2">
    <location>
        <begin position="155"/>
        <end position="288"/>
    </location>
</feature>
<evidence type="ECO:0000313" key="3">
    <source>
        <dbReference type="EMBL" id="AOR30034.1"/>
    </source>
</evidence>
<dbReference type="Pfam" id="PF00582">
    <property type="entry name" value="Usp"/>
    <property type="match status" value="2"/>
</dbReference>
<comment type="similarity">
    <text evidence="1">Belongs to the universal stress protein A family.</text>
</comment>
<sequence>MTTVGRSGTVLVGMDDTSDAWLAVEWAAAEAELSGDALRILHSVDLGEEPEGADQEDDARVVQTGAGVLDDAQARIALARPGLGTDVVLARGHPAEALVAAARDADARLIVVGTRGRGGFTGLLVGSVSLKLAAHADRPVAVVRGRSDGDAVRDVVVVGIADERDGDVVRFGLAEAGRRGTTVRLLHAWTPLSRAGLMVPQVSRVDDDMRLHEQLLDRALAPVAEYPRVHAEPEMVIGSAAGVLVEASERAGLVVVGRRPPRGRLGLRLGTVSHAVLHHANCPVAVVPVAAGQPED</sequence>
<evidence type="ECO:0000256" key="1">
    <source>
        <dbReference type="ARBA" id="ARBA00008791"/>
    </source>
</evidence>
<dbReference type="InterPro" id="IPR006015">
    <property type="entry name" value="Universal_stress_UspA"/>
</dbReference>
<dbReference type="InterPro" id="IPR006016">
    <property type="entry name" value="UspA"/>
</dbReference>
<dbReference type="RefSeq" id="WP_069776688.1">
    <property type="nucleotide sequence ID" value="NZ_CP017248.1"/>
</dbReference>
<dbReference type="KEGG" id="spun:BFF78_02155"/>
<dbReference type="Gene3D" id="3.40.50.620">
    <property type="entry name" value="HUPs"/>
    <property type="match status" value="2"/>
</dbReference>
<dbReference type="PRINTS" id="PR01438">
    <property type="entry name" value="UNVRSLSTRESS"/>
</dbReference>
<protein>
    <submittedName>
        <fullName evidence="3">Universal stress protein</fullName>
    </submittedName>
</protein>
<evidence type="ECO:0000313" key="4">
    <source>
        <dbReference type="Proteomes" id="UP000094960"/>
    </source>
</evidence>
<feature type="domain" description="UspA" evidence="2">
    <location>
        <begin position="9"/>
        <end position="144"/>
    </location>
</feature>
<accession>A0A1D7Y375</accession>
<dbReference type="PANTHER" id="PTHR46268">
    <property type="entry name" value="STRESS RESPONSE PROTEIN NHAX"/>
    <property type="match status" value="1"/>
</dbReference>
<dbReference type="EMBL" id="CP017248">
    <property type="protein sequence ID" value="AOR30034.1"/>
    <property type="molecule type" value="Genomic_DNA"/>
</dbReference>
<dbReference type="SUPFAM" id="SSF52402">
    <property type="entry name" value="Adenine nucleotide alpha hydrolases-like"/>
    <property type="match status" value="2"/>
</dbReference>
<evidence type="ECO:0000259" key="2">
    <source>
        <dbReference type="Pfam" id="PF00582"/>
    </source>
</evidence>
<proteinExistence type="inferred from homology"/>